<reference evidence="1 2" key="1">
    <citation type="submission" date="2019-10" db="EMBL/GenBank/DDBJ databases">
        <title>Alkalibaculum tamaniensis sp.nov., a new alkaliphilic acetogen, isolated on methoxylated aromatics from a mud volcano.</title>
        <authorList>
            <person name="Khomyakova M.A."/>
            <person name="Merkel A.Y."/>
            <person name="Bonch-Osmolovskaya E.A."/>
            <person name="Slobodkin A.I."/>
        </authorList>
    </citation>
    <scope>NUCLEOTIDE SEQUENCE [LARGE SCALE GENOMIC DNA]</scope>
    <source>
        <strain evidence="1 2">M08DMB</strain>
    </source>
</reference>
<dbReference type="EMBL" id="WHNX01000015">
    <property type="protein sequence ID" value="MPW26232.1"/>
    <property type="molecule type" value="Genomic_DNA"/>
</dbReference>
<dbReference type="Proteomes" id="UP000440004">
    <property type="component" value="Unassembled WGS sequence"/>
</dbReference>
<dbReference type="RefSeq" id="WP_152804540.1">
    <property type="nucleotide sequence ID" value="NZ_WHNX01000015.1"/>
</dbReference>
<proteinExistence type="predicted"/>
<evidence type="ECO:0000313" key="1">
    <source>
        <dbReference type="EMBL" id="MPW26232.1"/>
    </source>
</evidence>
<evidence type="ECO:0000313" key="2">
    <source>
        <dbReference type="Proteomes" id="UP000440004"/>
    </source>
</evidence>
<organism evidence="1 2">
    <name type="scientific">Alkalibaculum sporogenes</name>
    <dbReference type="NCBI Taxonomy" id="2655001"/>
    <lineage>
        <taxon>Bacteria</taxon>
        <taxon>Bacillati</taxon>
        <taxon>Bacillota</taxon>
        <taxon>Clostridia</taxon>
        <taxon>Eubacteriales</taxon>
        <taxon>Eubacteriaceae</taxon>
        <taxon>Alkalibaculum</taxon>
    </lineage>
</organism>
<protein>
    <submittedName>
        <fullName evidence="1">Uncharacterized protein</fullName>
    </submittedName>
</protein>
<comment type="caution">
    <text evidence="1">The sequence shown here is derived from an EMBL/GenBank/DDBJ whole genome shotgun (WGS) entry which is preliminary data.</text>
</comment>
<name>A0A6A7KA43_9FIRM</name>
<keyword evidence="2" id="KW-1185">Reference proteome</keyword>
<gene>
    <name evidence="1" type="ORF">GC105_10575</name>
</gene>
<accession>A0A6A7KA43</accession>
<sequence>MADIYTNTPNNQKKFEEFWDEPQPLEPPLSCDQMVRRILKELDTFNPDDTFSLVLVKEMLMECLRGC</sequence>
<dbReference type="AlphaFoldDB" id="A0A6A7KA43"/>